<evidence type="ECO:0000313" key="2">
    <source>
        <dbReference type="Proteomes" id="UP000515220"/>
    </source>
</evidence>
<dbReference type="RefSeq" id="WP_232091671.1">
    <property type="nucleotide sequence ID" value="NZ_AP023326.1"/>
</dbReference>
<sequence length="106" mass="11175">MSSVTSDCMDPKAVPQLHGVEGIRLAMAMTDTHQLSVGEGSEAVIVQLPPQARGIFPLIDGRNTVADLAARLETRGVDASQFETVWRDTVAALAPFGLLSVSLPSS</sequence>
<protein>
    <recommendedName>
        <fullName evidence="3">Coenzyme PQQ synthesis protein D</fullName>
    </recommendedName>
</protein>
<dbReference type="EMBL" id="AP023326">
    <property type="protein sequence ID" value="BCI67565.1"/>
    <property type="molecule type" value="Genomic_DNA"/>
</dbReference>
<organism evidence="1 2">
    <name type="scientific">Acetobacter aceti</name>
    <dbReference type="NCBI Taxonomy" id="435"/>
    <lineage>
        <taxon>Bacteria</taxon>
        <taxon>Pseudomonadati</taxon>
        <taxon>Pseudomonadota</taxon>
        <taxon>Alphaproteobacteria</taxon>
        <taxon>Acetobacterales</taxon>
        <taxon>Acetobacteraceae</taxon>
        <taxon>Acetobacter</taxon>
        <taxon>Acetobacter subgen. Acetobacter</taxon>
    </lineage>
</organism>
<name>A0A6S6PLM1_ACEAC</name>
<reference evidence="1 2" key="1">
    <citation type="submission" date="2020-07" db="EMBL/GenBank/DDBJ databases">
        <title>Complete Genome Sequence of an acetic acid bacterium, Acetobacter aceti JCM20276.</title>
        <authorList>
            <person name="Hirose Y."/>
            <person name="Mihara H."/>
        </authorList>
    </citation>
    <scope>NUCLEOTIDE SEQUENCE [LARGE SCALE GENOMIC DNA]</scope>
    <source>
        <strain evidence="1 2">JCM20276</strain>
    </source>
</reference>
<dbReference type="AlphaFoldDB" id="A0A6S6PLM1"/>
<accession>A0A6S6PLM1</accession>
<evidence type="ECO:0008006" key="3">
    <source>
        <dbReference type="Google" id="ProtNLM"/>
    </source>
</evidence>
<proteinExistence type="predicted"/>
<evidence type="ECO:0000313" key="1">
    <source>
        <dbReference type="EMBL" id="BCI67565.1"/>
    </source>
</evidence>
<dbReference type="Proteomes" id="UP000515220">
    <property type="component" value="Chromosome"/>
</dbReference>
<gene>
    <name evidence="1" type="ORF">AAJCM20276_21890</name>
</gene>